<dbReference type="EMBL" id="AAOH01000001">
    <property type="protein sequence ID" value="EAR30742.1"/>
    <property type="molecule type" value="Genomic_DNA"/>
</dbReference>
<accession>A4C5B0</accession>
<dbReference type="RefSeq" id="WP_009837040.1">
    <property type="nucleotide sequence ID" value="NZ_AAOH01000001.1"/>
</dbReference>
<dbReference type="Proteomes" id="UP000006201">
    <property type="component" value="Unassembled WGS sequence"/>
</dbReference>
<dbReference type="AlphaFoldDB" id="A4C5B0"/>
<sequence length="136" mass="16133">MFVGHGKYHFAIDPPFLYLELFEGFNKEGVIQFRNAMFLEYQKYPENAIHYAIVNLTHWQLGTADSMEQGRKMFENMAMRGYTNVDYLANGNSIATFYLKKLWQDLPVKVNFFDSTEQYLSQYPERRSLIKQFSEN</sequence>
<protein>
    <submittedName>
        <fullName evidence="1">Uncharacterized protein</fullName>
    </submittedName>
</protein>
<dbReference type="eggNOG" id="ENOG50330Y8">
    <property type="taxonomic scope" value="Bacteria"/>
</dbReference>
<evidence type="ECO:0000313" key="1">
    <source>
        <dbReference type="EMBL" id="EAR30742.1"/>
    </source>
</evidence>
<evidence type="ECO:0000313" key="2">
    <source>
        <dbReference type="Proteomes" id="UP000006201"/>
    </source>
</evidence>
<name>A4C5B0_9GAMM</name>
<proteinExistence type="predicted"/>
<reference evidence="1 2" key="1">
    <citation type="submission" date="2006-02" db="EMBL/GenBank/DDBJ databases">
        <authorList>
            <person name="Moran M.A."/>
            <person name="Kjelleberg S."/>
            <person name="Egan S."/>
            <person name="Saunders N."/>
            <person name="Thomas T."/>
            <person name="Ferriera S."/>
            <person name="Johnson J."/>
            <person name="Kravitz S."/>
            <person name="Halpern A."/>
            <person name="Remington K."/>
            <person name="Beeson K."/>
            <person name="Tran B."/>
            <person name="Rogers Y.-H."/>
            <person name="Friedman R."/>
            <person name="Venter J.C."/>
        </authorList>
    </citation>
    <scope>NUCLEOTIDE SEQUENCE [LARGE SCALE GENOMIC DNA]</scope>
    <source>
        <strain evidence="1 2">D2</strain>
    </source>
</reference>
<organism evidence="1 2">
    <name type="scientific">Pseudoalteromonas tunicata D2</name>
    <dbReference type="NCBI Taxonomy" id="87626"/>
    <lineage>
        <taxon>Bacteria</taxon>
        <taxon>Pseudomonadati</taxon>
        <taxon>Pseudomonadota</taxon>
        <taxon>Gammaproteobacteria</taxon>
        <taxon>Alteromonadales</taxon>
        <taxon>Pseudoalteromonadaceae</taxon>
        <taxon>Pseudoalteromonas</taxon>
    </lineage>
</organism>
<dbReference type="HOGENOM" id="CLU_1904923_0_0_6"/>
<comment type="caution">
    <text evidence="1">The sequence shown here is derived from an EMBL/GenBank/DDBJ whole genome shotgun (WGS) entry which is preliminary data.</text>
</comment>
<keyword evidence="2" id="KW-1185">Reference proteome</keyword>
<gene>
    <name evidence="1" type="ORF">PTD2_04196</name>
</gene>
<dbReference type="OrthoDB" id="6316111at2"/>